<feature type="non-terminal residue" evidence="1">
    <location>
        <position position="1"/>
    </location>
</feature>
<dbReference type="PATRIC" id="fig|53413.25.peg.934"/>
<reference evidence="1 2" key="1">
    <citation type="submission" date="2014-02" db="EMBL/GenBank/DDBJ databases">
        <title>Genome sequence of Xanthomonas axonopodis DSM 3585 (T).</title>
        <authorList>
            <person name="Midha S."/>
            <person name="Patil P.B."/>
        </authorList>
    </citation>
    <scope>NUCLEOTIDE SEQUENCE [LARGE SCALE GENOMIC DNA]</scope>
    <source>
        <strain evidence="1 2">DSM 3585</strain>
    </source>
</reference>
<gene>
    <name evidence="1" type="ORF">XAXN_13670</name>
</gene>
<name>A0A0P6V825_9XANT</name>
<sequence>ISTTIDRSIDTLMPPLLRTPATVSVAPTQRDALGTSLAASRAFPQVTRDFKEFLDAQAQLSYATRGAAAKVSDNPGGNCTMLIPISRLRCLQLGPLSNRSVADPATTAERWG</sequence>
<protein>
    <submittedName>
        <fullName evidence="1">Uncharacterized protein</fullName>
    </submittedName>
</protein>
<evidence type="ECO:0000313" key="1">
    <source>
        <dbReference type="EMBL" id="KPL48410.1"/>
    </source>
</evidence>
<dbReference type="Proteomes" id="UP000054035">
    <property type="component" value="Unassembled WGS sequence"/>
</dbReference>
<proteinExistence type="predicted"/>
<organism evidence="1 2">
    <name type="scientific">Xanthomonas axonopodis</name>
    <dbReference type="NCBI Taxonomy" id="53413"/>
    <lineage>
        <taxon>Bacteria</taxon>
        <taxon>Pseudomonadati</taxon>
        <taxon>Pseudomonadota</taxon>
        <taxon>Gammaproteobacteria</taxon>
        <taxon>Lysobacterales</taxon>
        <taxon>Lysobacteraceae</taxon>
        <taxon>Xanthomonas</taxon>
    </lineage>
</organism>
<dbReference type="AlphaFoldDB" id="A0A0P6V825"/>
<dbReference type="EMBL" id="JFAQ01000146">
    <property type="protein sequence ID" value="KPL48410.1"/>
    <property type="molecule type" value="Genomic_DNA"/>
</dbReference>
<accession>A0A0P6V825</accession>
<comment type="caution">
    <text evidence="1">The sequence shown here is derived from an EMBL/GenBank/DDBJ whole genome shotgun (WGS) entry which is preliminary data.</text>
</comment>
<evidence type="ECO:0000313" key="2">
    <source>
        <dbReference type="Proteomes" id="UP000054035"/>
    </source>
</evidence>